<feature type="compositionally biased region" description="Acidic residues" evidence="10">
    <location>
        <begin position="124"/>
        <end position="141"/>
    </location>
</feature>
<keyword evidence="8 9" id="KW-0539">Nucleus</keyword>
<feature type="compositionally biased region" description="Low complexity" evidence="10">
    <location>
        <begin position="107"/>
        <end position="117"/>
    </location>
</feature>
<comment type="similarity">
    <text evidence="1 9">Belongs to the SSRP1 family.</text>
</comment>
<dbReference type="GO" id="GO:0003677">
    <property type="term" value="F:DNA binding"/>
    <property type="evidence" value="ECO:0007669"/>
    <property type="project" value="InterPro"/>
</dbReference>
<keyword evidence="6 9" id="KW-0804">Transcription</keyword>
<gene>
    <name evidence="12" type="ORF">RMAR00112_LOCUS27727</name>
    <name evidence="13" type="ORF">RMAR00112_LOCUS27733</name>
    <name evidence="14" type="ORF">RMAR00112_LOCUS27736</name>
    <name evidence="15" type="ORF">RMAR00112_LOCUS27737</name>
</gene>
<organism evidence="14">
    <name type="scientific">Rhodosorus marinus</name>
    <dbReference type="NCBI Taxonomy" id="101924"/>
    <lineage>
        <taxon>Eukaryota</taxon>
        <taxon>Rhodophyta</taxon>
        <taxon>Stylonematophyceae</taxon>
        <taxon>Stylonematales</taxon>
        <taxon>Stylonemataceae</taxon>
        <taxon>Rhodosorus</taxon>
    </lineage>
</organism>
<feature type="region of interest" description="Disordered" evidence="10">
    <location>
        <begin position="78"/>
        <end position="166"/>
    </location>
</feature>
<evidence type="ECO:0000313" key="14">
    <source>
        <dbReference type="EMBL" id="CAE0059671.1"/>
    </source>
</evidence>
<reference evidence="14" key="1">
    <citation type="submission" date="2021-01" db="EMBL/GenBank/DDBJ databases">
        <authorList>
            <person name="Corre E."/>
            <person name="Pelletier E."/>
            <person name="Niang G."/>
            <person name="Scheremetjew M."/>
            <person name="Finn R."/>
            <person name="Kale V."/>
            <person name="Holt S."/>
            <person name="Cochrane G."/>
            <person name="Meng A."/>
            <person name="Brown T."/>
            <person name="Cohen L."/>
        </authorList>
    </citation>
    <scope>NUCLEOTIDE SEQUENCE</scope>
    <source>
        <strain evidence="14">CCMP 769</strain>
    </source>
</reference>
<dbReference type="GO" id="GO:0006281">
    <property type="term" value="P:DNA repair"/>
    <property type="evidence" value="ECO:0007669"/>
    <property type="project" value="UniProtKB-KW"/>
</dbReference>
<keyword evidence="2 9" id="KW-0158">Chromosome</keyword>
<evidence type="ECO:0000313" key="12">
    <source>
        <dbReference type="EMBL" id="CAE0059662.1"/>
    </source>
</evidence>
<name>A0A7S3EK31_9RHOD</name>
<keyword evidence="7 9" id="KW-0234">DNA repair</keyword>
<dbReference type="Gene3D" id="2.30.29.30">
    <property type="entry name" value="Pleckstrin-homology domain (PH domain)/Phosphotyrosine-binding domain (PTB)"/>
    <property type="match status" value="1"/>
</dbReference>
<evidence type="ECO:0000256" key="1">
    <source>
        <dbReference type="ARBA" id="ARBA00010060"/>
    </source>
</evidence>
<evidence type="ECO:0000256" key="9">
    <source>
        <dbReference type="RuleBase" id="RU364013"/>
    </source>
</evidence>
<keyword evidence="5 9" id="KW-0805">Transcription regulation</keyword>
<evidence type="ECO:0000259" key="11">
    <source>
        <dbReference type="SMART" id="SM01287"/>
    </source>
</evidence>
<dbReference type="InterPro" id="IPR011993">
    <property type="entry name" value="PH-like_dom_sf"/>
</dbReference>
<dbReference type="GO" id="GO:0006260">
    <property type="term" value="P:DNA replication"/>
    <property type="evidence" value="ECO:0007669"/>
    <property type="project" value="UniProtKB-KW"/>
</dbReference>
<keyword evidence="4 9" id="KW-0227">DNA damage</keyword>
<dbReference type="InterPro" id="IPR000969">
    <property type="entry name" value="SSRP1/POB3"/>
</dbReference>
<dbReference type="EMBL" id="HBHW01036142">
    <property type="protein sequence ID" value="CAE0059672.1"/>
    <property type="molecule type" value="Transcribed_RNA"/>
</dbReference>
<evidence type="ECO:0000256" key="7">
    <source>
        <dbReference type="ARBA" id="ARBA00023204"/>
    </source>
</evidence>
<dbReference type="PANTHER" id="PTHR45849">
    <property type="entry name" value="FACT COMPLEX SUBUNIT SSRP1"/>
    <property type="match status" value="1"/>
</dbReference>
<comment type="subcellular location">
    <subcellularLocation>
        <location evidence="9">Nucleus</location>
    </subcellularLocation>
    <subcellularLocation>
        <location evidence="9">Chromosome</location>
    </subcellularLocation>
</comment>
<dbReference type="AlphaFoldDB" id="A0A7S3EK31"/>
<dbReference type="SMART" id="SM01287">
    <property type="entry name" value="Rtt106"/>
    <property type="match status" value="1"/>
</dbReference>
<feature type="compositionally biased region" description="Basic and acidic residues" evidence="10">
    <location>
        <begin position="142"/>
        <end position="166"/>
    </location>
</feature>
<sequence length="166" mass="17622">MVSCRVKASQGLLYPTQNGFFFIHKPTTFIPAGEIEDAGIESTAVSSFELKITTKHDGKIEFSGLEKPELGPIQKYLSNLSAEKRKRDGVGSSSQGPAGSSGGGGASSSSKAGGSSAVPTEFTVLEEEDSTDNSYNPEEEESSGKEMSDDYRLRGVIPERDSSDSE</sequence>
<evidence type="ECO:0000256" key="4">
    <source>
        <dbReference type="ARBA" id="ARBA00022763"/>
    </source>
</evidence>
<evidence type="ECO:0000256" key="2">
    <source>
        <dbReference type="ARBA" id="ARBA00022454"/>
    </source>
</evidence>
<dbReference type="Pfam" id="PF08512">
    <property type="entry name" value="Rttp106-like_middle"/>
    <property type="match status" value="1"/>
</dbReference>
<evidence type="ECO:0000256" key="10">
    <source>
        <dbReference type="SAM" id="MobiDB-lite"/>
    </source>
</evidence>
<protein>
    <recommendedName>
        <fullName evidence="9">FACT complex subunit SSRP1</fullName>
    </recommendedName>
</protein>
<dbReference type="GO" id="GO:0031491">
    <property type="term" value="F:nucleosome binding"/>
    <property type="evidence" value="ECO:0007669"/>
    <property type="project" value="TreeGrafter"/>
</dbReference>
<feature type="domain" description="Histone chaperone RTT106/FACT complex subunit SPT16-like middle" evidence="11">
    <location>
        <begin position="1"/>
        <end position="84"/>
    </location>
</feature>
<comment type="function">
    <text evidence="9">Component of the FACT complex, a general chromatin factor that acts to reorganize nucleosomes. The FACT complex is involved in multiple processes that require DNA as a template such as mRNA elongation, DNA replication and DNA repair. During transcription elongation the FACT complex acts as a histone chaperone that both destabilizes and restores nucleosomal structure. It facilitates the passage of RNA polymerase II and transcription by promoting the dissociation of one histone H2A-H2B dimer from the nucleosome, then subsequently promotes the reestablishment of the nucleosome following the passage of RNA polymerase II.</text>
</comment>
<accession>A0A7S3EK31</accession>
<dbReference type="PRINTS" id="PR00887">
    <property type="entry name" value="SSRCOGNITION"/>
</dbReference>
<dbReference type="PANTHER" id="PTHR45849:SF1">
    <property type="entry name" value="FACT COMPLEX SUBUNIT SSRP1"/>
    <property type="match status" value="1"/>
</dbReference>
<evidence type="ECO:0000313" key="13">
    <source>
        <dbReference type="EMBL" id="CAE0059668.1"/>
    </source>
</evidence>
<proteinExistence type="inferred from homology"/>
<keyword evidence="3 9" id="KW-0235">DNA replication</keyword>
<dbReference type="EMBL" id="HBHW01036132">
    <property type="protein sequence ID" value="CAE0059662.1"/>
    <property type="molecule type" value="Transcribed_RNA"/>
</dbReference>
<evidence type="ECO:0000256" key="8">
    <source>
        <dbReference type="ARBA" id="ARBA00023242"/>
    </source>
</evidence>
<dbReference type="GO" id="GO:0042393">
    <property type="term" value="F:histone binding"/>
    <property type="evidence" value="ECO:0007669"/>
    <property type="project" value="TreeGrafter"/>
</dbReference>
<dbReference type="InterPro" id="IPR013719">
    <property type="entry name" value="RTT106/SPT16-like_middle_dom"/>
</dbReference>
<evidence type="ECO:0000256" key="6">
    <source>
        <dbReference type="ARBA" id="ARBA00023163"/>
    </source>
</evidence>
<dbReference type="EMBL" id="HBHW01036138">
    <property type="protein sequence ID" value="CAE0059668.1"/>
    <property type="molecule type" value="Transcribed_RNA"/>
</dbReference>
<evidence type="ECO:0000313" key="15">
    <source>
        <dbReference type="EMBL" id="CAE0059672.1"/>
    </source>
</evidence>
<dbReference type="EMBL" id="HBHW01036141">
    <property type="protein sequence ID" value="CAE0059671.1"/>
    <property type="molecule type" value="Transcribed_RNA"/>
</dbReference>
<evidence type="ECO:0000256" key="5">
    <source>
        <dbReference type="ARBA" id="ARBA00023015"/>
    </source>
</evidence>
<dbReference type="SUPFAM" id="SSF50729">
    <property type="entry name" value="PH domain-like"/>
    <property type="match status" value="1"/>
</dbReference>
<evidence type="ECO:0000256" key="3">
    <source>
        <dbReference type="ARBA" id="ARBA00022705"/>
    </source>
</evidence>
<dbReference type="GO" id="GO:0035101">
    <property type="term" value="C:FACT complex"/>
    <property type="evidence" value="ECO:0007669"/>
    <property type="project" value="TreeGrafter"/>
</dbReference>
<dbReference type="InterPro" id="IPR050454">
    <property type="entry name" value="RTT106/SSRP1_HistChap/FACT"/>
</dbReference>